<dbReference type="InterPro" id="IPR041413">
    <property type="entry name" value="MLTR_LBD"/>
</dbReference>
<comment type="caution">
    <text evidence="1">The sequence shown here is derived from an EMBL/GenBank/DDBJ whole genome shotgun (WGS) entry which is preliminary data.</text>
</comment>
<reference evidence="1" key="3">
    <citation type="submission" date="2020-02" db="EMBL/GenBank/DDBJ databases">
        <authorList>
            <person name="Sarangi A.N."/>
            <person name="Ghosh S."/>
            <person name="Mukherjee M."/>
            <person name="Tripathy S."/>
        </authorList>
    </citation>
    <scope>NUCLEOTIDE SEQUENCE</scope>
    <source>
        <strain evidence="1">BDU141951</strain>
    </source>
</reference>
<dbReference type="PROSITE" id="PS50943">
    <property type="entry name" value="HTH_CROC1"/>
    <property type="match status" value="1"/>
</dbReference>
<sequence>MLDTLRQARKYRHLSQLELSLRLGVSQRHISFVESGRARPSRELLAAWLRELEVPMGLQNELMRQIGYAPIYSQTPLHEPTLAPVNRALERLLQAQDPIPALVIDAHWNLLRLNRGAAWLATTLTGGRVNLAEAQAMNLLDLLIHPEGLTQSILNLPEVGPAFLARLRYEAAIHPPLTEKVNAFEALLVAKLGQPPLPPEDLSPTDPVLTTRYATPCGELAFFSMFTTFGTPQDITLASLRVEHIFPADQATHDILKAQIQ</sequence>
<proteinExistence type="predicted"/>
<name>A0A0C1V6R6_9CYAN</name>
<evidence type="ECO:0000313" key="1">
    <source>
        <dbReference type="EMBL" id="NEV67936.1"/>
    </source>
</evidence>
<dbReference type="SUPFAM" id="SSF47413">
    <property type="entry name" value="lambda repressor-like DNA-binding domains"/>
    <property type="match status" value="1"/>
</dbReference>
<reference evidence="1" key="1">
    <citation type="submission" date="2014-11" db="EMBL/GenBank/DDBJ databases">
        <authorList>
            <person name="Malar M.C."/>
            <person name="Sen D."/>
            <person name="Tripathy S."/>
        </authorList>
    </citation>
    <scope>NUCLEOTIDE SEQUENCE</scope>
    <source>
        <strain evidence="1">BDU141951</strain>
    </source>
</reference>
<dbReference type="GO" id="GO:0003677">
    <property type="term" value="F:DNA binding"/>
    <property type="evidence" value="ECO:0007669"/>
    <property type="project" value="InterPro"/>
</dbReference>
<protein>
    <submittedName>
        <fullName evidence="1">Helix-turn-helix transcriptional regulator</fullName>
    </submittedName>
</protein>
<dbReference type="PANTHER" id="PTHR35010:SF4">
    <property type="entry name" value="BLL5781 PROTEIN"/>
    <property type="match status" value="1"/>
</dbReference>
<dbReference type="EMBL" id="JTHE02000003">
    <property type="protein sequence ID" value="NEV67936.1"/>
    <property type="molecule type" value="Genomic_DNA"/>
</dbReference>
<dbReference type="Pfam" id="PF17765">
    <property type="entry name" value="MLTR_LBD"/>
    <property type="match status" value="1"/>
</dbReference>
<gene>
    <name evidence="1" type="ORF">QQ91_012515</name>
</gene>
<accession>A0A0C1V6R6</accession>
<dbReference type="PANTHER" id="PTHR35010">
    <property type="entry name" value="BLL4672 PROTEIN-RELATED"/>
    <property type="match status" value="1"/>
</dbReference>
<dbReference type="AlphaFoldDB" id="A0A0C1V6R6"/>
<organism evidence="1">
    <name type="scientific">Lyngbya confervoides BDU141951</name>
    <dbReference type="NCBI Taxonomy" id="1574623"/>
    <lineage>
        <taxon>Bacteria</taxon>
        <taxon>Bacillati</taxon>
        <taxon>Cyanobacteriota</taxon>
        <taxon>Cyanophyceae</taxon>
        <taxon>Oscillatoriophycideae</taxon>
        <taxon>Oscillatoriales</taxon>
        <taxon>Microcoleaceae</taxon>
        <taxon>Lyngbya</taxon>
    </lineage>
</organism>
<dbReference type="Pfam" id="PF01381">
    <property type="entry name" value="HTH_3"/>
    <property type="match status" value="1"/>
</dbReference>
<dbReference type="SMART" id="SM00530">
    <property type="entry name" value="HTH_XRE"/>
    <property type="match status" value="1"/>
</dbReference>
<dbReference type="Gene3D" id="3.30.450.180">
    <property type="match status" value="1"/>
</dbReference>
<dbReference type="CDD" id="cd00093">
    <property type="entry name" value="HTH_XRE"/>
    <property type="match status" value="1"/>
</dbReference>
<reference evidence="1" key="2">
    <citation type="journal article" date="2015" name="Genome Announc.">
        <title>Draft Genome Sequence of Filamentous Marine Cyanobacterium Lyngbya confervoides Strain BDU141951.</title>
        <authorList>
            <person name="Chandrababunaidu M.M."/>
            <person name="Sen D."/>
            <person name="Tripathy S."/>
        </authorList>
    </citation>
    <scope>NUCLEOTIDE SEQUENCE</scope>
    <source>
        <strain evidence="1">BDU141951</strain>
    </source>
</reference>
<dbReference type="InterPro" id="IPR010982">
    <property type="entry name" value="Lambda_DNA-bd_dom_sf"/>
</dbReference>
<dbReference type="InterPro" id="IPR001387">
    <property type="entry name" value="Cro/C1-type_HTH"/>
</dbReference>
<dbReference type="Gene3D" id="1.10.260.40">
    <property type="entry name" value="lambda repressor-like DNA-binding domains"/>
    <property type="match status" value="1"/>
</dbReference>